<feature type="chain" id="PRO_5003484698" evidence="5">
    <location>
        <begin position="21"/>
        <end position="422"/>
    </location>
</feature>
<evidence type="ECO:0000256" key="3">
    <source>
        <dbReference type="ARBA" id="ARBA00023237"/>
    </source>
</evidence>
<gene>
    <name evidence="7" type="ORF">HMPREF9441_03597</name>
</gene>
<evidence type="ECO:0000256" key="2">
    <source>
        <dbReference type="ARBA" id="ARBA00023136"/>
    </source>
</evidence>
<comment type="caution">
    <text evidence="7">The sequence shown here is derived from an EMBL/GenBank/DDBJ whole genome shotgun (WGS) entry which is preliminary data.</text>
</comment>
<dbReference type="eggNOG" id="COG2885">
    <property type="taxonomic scope" value="Bacteria"/>
</dbReference>
<evidence type="ECO:0000259" key="6">
    <source>
        <dbReference type="PROSITE" id="PS51123"/>
    </source>
</evidence>
<dbReference type="SUPFAM" id="SSF103088">
    <property type="entry name" value="OmpA-like"/>
    <property type="match status" value="1"/>
</dbReference>
<sequence>MMKRVLFSTLALSFGLSIQAQFTTQISPSREGGQWFFGVGVGFHSNTMRYSDLDEELFSDHKNLNSGVFTVFAQYDFGKERHFSVRPELSLLRRGGRIVDIGKDMYDENIDGIHYALKSRFVDIRVPLVYSFMKAESRIRPYVYIAPVIGFATRGTIRMQEDFANGEYVGYGLDLSKANMASMYFAGMVGIGAKYQFKAWGNTFFFGVDASYELGFTDTYGGKKKDGKAEVNTNWSLPSYELEGNRNFSGFEVKATLGIPFSVFKKKAVPAPPTPVIVQRPTPIPVVKEKPCYTLEEINDMMQKGEPVAGKTICAIDAINFDFGKSTIKTESYAYLNRLANTLVRTHARIEVKGHTDNVGTEEFNMKLSHKRAQAVVDYLIGRGVDKDKLSYSYYGMSKPLTTNDTEEGRTMNRRVEFEILK</sequence>
<reference evidence="7 8" key="1">
    <citation type="submission" date="2011-03" db="EMBL/GenBank/DDBJ databases">
        <authorList>
            <person name="Weinstock G."/>
            <person name="Sodergren E."/>
            <person name="Clifton S."/>
            <person name="Fulton L."/>
            <person name="Fulton B."/>
            <person name="Courtney L."/>
            <person name="Fronick C."/>
            <person name="Harrison M."/>
            <person name="Strong C."/>
            <person name="Farmer C."/>
            <person name="Delahaunty K."/>
            <person name="Markovic C."/>
            <person name="Hall O."/>
            <person name="Minx P."/>
            <person name="Tomlinson C."/>
            <person name="Mitreva M."/>
            <person name="Hou S."/>
            <person name="Chen J."/>
            <person name="Wollam A."/>
            <person name="Pepin K.H."/>
            <person name="Johnson M."/>
            <person name="Bhonagiri V."/>
            <person name="Zhang X."/>
            <person name="Suruliraj S."/>
            <person name="Warren W."/>
            <person name="Chinwalla A."/>
            <person name="Mardis E.R."/>
            <person name="Wilson R.K."/>
        </authorList>
    </citation>
    <scope>NUCLEOTIDE SEQUENCE [LARGE SCALE GENOMIC DNA]</scope>
    <source>
        <strain evidence="7 8">YIT 11840</strain>
    </source>
</reference>
<dbReference type="InterPro" id="IPR050330">
    <property type="entry name" value="Bact_OuterMem_StrucFunc"/>
</dbReference>
<dbReference type="PANTHER" id="PTHR30329">
    <property type="entry name" value="STATOR ELEMENT OF FLAGELLAR MOTOR COMPLEX"/>
    <property type="match status" value="1"/>
</dbReference>
<keyword evidence="2 4" id="KW-0472">Membrane</keyword>
<dbReference type="CDD" id="cd07185">
    <property type="entry name" value="OmpA_C-like"/>
    <property type="match status" value="1"/>
</dbReference>
<keyword evidence="3" id="KW-0998">Cell outer membrane</keyword>
<dbReference type="AlphaFoldDB" id="G5SW25"/>
<dbReference type="GO" id="GO:0009279">
    <property type="term" value="C:cell outer membrane"/>
    <property type="evidence" value="ECO:0007669"/>
    <property type="project" value="UniProtKB-SubCell"/>
</dbReference>
<dbReference type="HOGENOM" id="CLU_713019_0_0_10"/>
<dbReference type="PRINTS" id="PR01021">
    <property type="entry name" value="OMPADOMAIN"/>
</dbReference>
<protein>
    <submittedName>
        <fullName evidence="7">OmpA family protein</fullName>
    </submittedName>
</protein>
<dbReference type="Pfam" id="PF00691">
    <property type="entry name" value="OmpA"/>
    <property type="match status" value="1"/>
</dbReference>
<keyword evidence="8" id="KW-1185">Reference proteome</keyword>
<dbReference type="PANTHER" id="PTHR30329:SF21">
    <property type="entry name" value="LIPOPROTEIN YIAD-RELATED"/>
    <property type="match status" value="1"/>
</dbReference>
<dbReference type="GeneID" id="93558782"/>
<dbReference type="Gene3D" id="3.30.1330.60">
    <property type="entry name" value="OmpA-like domain"/>
    <property type="match status" value="1"/>
</dbReference>
<keyword evidence="5" id="KW-0732">Signal</keyword>
<evidence type="ECO:0000256" key="1">
    <source>
        <dbReference type="ARBA" id="ARBA00004442"/>
    </source>
</evidence>
<accession>G5SW25</accession>
<dbReference type="InterPro" id="IPR006664">
    <property type="entry name" value="OMP_bac"/>
</dbReference>
<dbReference type="EMBL" id="AFFY01000074">
    <property type="protein sequence ID" value="EHG98490.1"/>
    <property type="molecule type" value="Genomic_DNA"/>
</dbReference>
<evidence type="ECO:0000256" key="5">
    <source>
        <dbReference type="SAM" id="SignalP"/>
    </source>
</evidence>
<comment type="subcellular location">
    <subcellularLocation>
        <location evidence="1">Cell outer membrane</location>
    </subcellularLocation>
</comment>
<feature type="signal peptide" evidence="5">
    <location>
        <begin position="1"/>
        <end position="20"/>
    </location>
</feature>
<dbReference type="PROSITE" id="PS51123">
    <property type="entry name" value="OMPA_2"/>
    <property type="match status" value="1"/>
</dbReference>
<dbReference type="InterPro" id="IPR006665">
    <property type="entry name" value="OmpA-like"/>
</dbReference>
<feature type="domain" description="OmpA-like" evidence="6">
    <location>
        <begin position="308"/>
        <end position="422"/>
    </location>
</feature>
<dbReference type="InterPro" id="IPR036737">
    <property type="entry name" value="OmpA-like_sf"/>
</dbReference>
<proteinExistence type="predicted"/>
<dbReference type="PATRIC" id="fig|762968.3.peg.3154"/>
<name>G5SW25_9BACT</name>
<dbReference type="Proteomes" id="UP000003598">
    <property type="component" value="Unassembled WGS sequence"/>
</dbReference>
<evidence type="ECO:0000313" key="7">
    <source>
        <dbReference type="EMBL" id="EHG98490.1"/>
    </source>
</evidence>
<evidence type="ECO:0000313" key="8">
    <source>
        <dbReference type="Proteomes" id="UP000003598"/>
    </source>
</evidence>
<organism evidence="7 8">
    <name type="scientific">Paraprevotella clara YIT 11840</name>
    <dbReference type="NCBI Taxonomy" id="762968"/>
    <lineage>
        <taxon>Bacteria</taxon>
        <taxon>Pseudomonadati</taxon>
        <taxon>Bacteroidota</taxon>
        <taxon>Bacteroidia</taxon>
        <taxon>Bacteroidales</taxon>
        <taxon>Prevotellaceae</taxon>
        <taxon>Paraprevotella</taxon>
    </lineage>
</organism>
<dbReference type="OrthoDB" id="1110381at2"/>
<evidence type="ECO:0000256" key="4">
    <source>
        <dbReference type="PROSITE-ProRule" id="PRU00473"/>
    </source>
</evidence>
<dbReference type="STRING" id="762968.HMPREF9441_03597"/>
<dbReference type="RefSeq" id="WP_008622799.1">
    <property type="nucleotide sequence ID" value="NZ_JH376642.1"/>
</dbReference>